<dbReference type="CDD" id="cd01949">
    <property type="entry name" value="GGDEF"/>
    <property type="match status" value="1"/>
</dbReference>
<evidence type="ECO:0000313" key="3">
    <source>
        <dbReference type="EMBL" id="MCP3429303.1"/>
    </source>
</evidence>
<proteinExistence type="predicted"/>
<organism evidence="3 4">
    <name type="scientific">Opacimonas viscosa</name>
    <dbReference type="NCBI Taxonomy" id="2961944"/>
    <lineage>
        <taxon>Bacteria</taxon>
        <taxon>Pseudomonadati</taxon>
        <taxon>Pseudomonadota</taxon>
        <taxon>Gammaproteobacteria</taxon>
        <taxon>Alteromonadales</taxon>
        <taxon>Alteromonadaceae</taxon>
        <taxon>Opacimonas</taxon>
    </lineage>
</organism>
<dbReference type="EMBL" id="JANATA010000019">
    <property type="protein sequence ID" value="MCP3429303.1"/>
    <property type="molecule type" value="Genomic_DNA"/>
</dbReference>
<dbReference type="Proteomes" id="UP001165413">
    <property type="component" value="Unassembled WGS sequence"/>
</dbReference>
<dbReference type="PANTHER" id="PTHR33121">
    <property type="entry name" value="CYCLIC DI-GMP PHOSPHODIESTERASE PDEF"/>
    <property type="match status" value="1"/>
</dbReference>
<comment type="caution">
    <text evidence="3">The sequence shown here is derived from an EMBL/GenBank/DDBJ whole genome shotgun (WGS) entry which is preliminary data.</text>
</comment>
<dbReference type="Pfam" id="PF11849">
    <property type="entry name" value="DUF3369"/>
    <property type="match status" value="1"/>
</dbReference>
<evidence type="ECO:0000313" key="4">
    <source>
        <dbReference type="Proteomes" id="UP001165413"/>
    </source>
</evidence>
<dbReference type="InterPro" id="IPR029787">
    <property type="entry name" value="Nucleotide_cyclase"/>
</dbReference>
<dbReference type="Pfam" id="PF00990">
    <property type="entry name" value="GGDEF"/>
    <property type="match status" value="1"/>
</dbReference>
<dbReference type="SMART" id="SM00267">
    <property type="entry name" value="GGDEF"/>
    <property type="match status" value="1"/>
</dbReference>
<dbReference type="Pfam" id="PF00563">
    <property type="entry name" value="EAL"/>
    <property type="match status" value="1"/>
</dbReference>
<dbReference type="Gene3D" id="3.20.20.450">
    <property type="entry name" value="EAL domain"/>
    <property type="match status" value="1"/>
</dbReference>
<dbReference type="RefSeq" id="WP_254101467.1">
    <property type="nucleotide sequence ID" value="NZ_JANATA010000019.1"/>
</dbReference>
<keyword evidence="4" id="KW-1185">Reference proteome</keyword>
<evidence type="ECO:0000259" key="1">
    <source>
        <dbReference type="PROSITE" id="PS50883"/>
    </source>
</evidence>
<dbReference type="Gene3D" id="3.30.70.270">
    <property type="match status" value="1"/>
</dbReference>
<feature type="domain" description="GGDEF" evidence="2">
    <location>
        <begin position="206"/>
        <end position="334"/>
    </location>
</feature>
<accession>A0AA41X3G6</accession>
<dbReference type="InterPro" id="IPR050706">
    <property type="entry name" value="Cyclic-di-GMP_PDE-like"/>
</dbReference>
<dbReference type="InterPro" id="IPR043128">
    <property type="entry name" value="Rev_trsase/Diguanyl_cyclase"/>
</dbReference>
<dbReference type="InterPro" id="IPR021800">
    <property type="entry name" value="DUF3369"/>
</dbReference>
<dbReference type="SMART" id="SM00052">
    <property type="entry name" value="EAL"/>
    <property type="match status" value="1"/>
</dbReference>
<dbReference type="InterPro" id="IPR001633">
    <property type="entry name" value="EAL_dom"/>
</dbReference>
<dbReference type="PROSITE" id="PS50883">
    <property type="entry name" value="EAL"/>
    <property type="match status" value="1"/>
</dbReference>
<dbReference type="InterPro" id="IPR035919">
    <property type="entry name" value="EAL_sf"/>
</dbReference>
<protein>
    <submittedName>
        <fullName evidence="3">EAL domain-containing protein</fullName>
    </submittedName>
</protein>
<evidence type="ECO:0000259" key="2">
    <source>
        <dbReference type="PROSITE" id="PS50887"/>
    </source>
</evidence>
<dbReference type="NCBIfam" id="TIGR00254">
    <property type="entry name" value="GGDEF"/>
    <property type="match status" value="1"/>
</dbReference>
<dbReference type="SUPFAM" id="SSF55073">
    <property type="entry name" value="Nucleotide cyclase"/>
    <property type="match status" value="1"/>
</dbReference>
<name>A0AA41X3G6_9ALTE</name>
<dbReference type="AlphaFoldDB" id="A0AA41X3G6"/>
<sequence length="598" mass="67502">MSKVKQVFPTAKSVADKCQNLTKSGALKVIGATSNFFSKNSLSDFCEGLILQFCASYQLAPEDILCLKVGSIIQQRDTNVRICAAAGENTKYINQPLKLLNDQRITKTVDEAFRVKRTIHHTTSTLFFVGDNNFEMVMFINSKIEHDSAMFVDLQHLLNGIKAGYKHVALFLDLHTTAFKDVLTKLPNRNDFINFLNTPDYSKSMDGLHVLIIDINHFSDVNDALGQDTGDMLLRAVAKRLKSSLEKSITISRIGPDVFGLVGPAALLKPEDISLIFESPFRAGQYSLPVSVNMGICHLDSEYDNGADIFRRCNLALNRAKKNSTLNHFWYSFEIEEKTLWRIELIRRLTSAFERRELELWFQPQLCLNSMKVCGVEALLRWPDANGKFIPPNQFIPAAEYSGLIVDLGLWVFREALRSARMLHAQGYKDLTIAVNVSIIQLRSNNFAQNIKLLLSEFTVDPSLIELEITESVVMDEPDVVIQSLHQLKELGFKIAIDDFGTGFSSLSYLQKMPIDRLKVDRQFVQEFTPDTQAHIAETIIALAHKLNLSTIAEGVERPDQAEFLKEIGCEQVQGYLYARPMPLSNLFVHLQNQNNSL</sequence>
<dbReference type="InterPro" id="IPR000160">
    <property type="entry name" value="GGDEF_dom"/>
</dbReference>
<feature type="domain" description="EAL" evidence="1">
    <location>
        <begin position="342"/>
        <end position="595"/>
    </location>
</feature>
<gene>
    <name evidence="3" type="ORF">NLF92_10135</name>
</gene>
<dbReference type="SUPFAM" id="SSF141868">
    <property type="entry name" value="EAL domain-like"/>
    <property type="match status" value="1"/>
</dbReference>
<dbReference type="GO" id="GO:0071111">
    <property type="term" value="F:cyclic-guanylate-specific phosphodiesterase activity"/>
    <property type="evidence" value="ECO:0007669"/>
    <property type="project" value="InterPro"/>
</dbReference>
<dbReference type="CDD" id="cd01948">
    <property type="entry name" value="EAL"/>
    <property type="match status" value="1"/>
</dbReference>
<dbReference type="PROSITE" id="PS50887">
    <property type="entry name" value="GGDEF"/>
    <property type="match status" value="1"/>
</dbReference>
<reference evidence="3" key="1">
    <citation type="submission" date="2022-07" db="EMBL/GenBank/DDBJ databases">
        <title>Characterization of the Novel Bacterium Alteromonas immobilis LMIT006 and Alteromonas gregis LMIT007.</title>
        <authorList>
            <person name="Lin X."/>
        </authorList>
    </citation>
    <scope>NUCLEOTIDE SEQUENCE</scope>
    <source>
        <strain evidence="3">LMIT007</strain>
    </source>
</reference>
<dbReference type="PANTHER" id="PTHR33121:SF70">
    <property type="entry name" value="SIGNALING PROTEIN YKOW"/>
    <property type="match status" value="1"/>
</dbReference>